<gene>
    <name evidence="1" type="ORF">M9H77_23130</name>
</gene>
<sequence>MVESPFAQAEKLPPIFGNVLTNHSTSVFVSNRRGASVVDIPQKNKILLVRLLENSSYRQPTVGTNFFRREEVDGHVIVDVLSIIMQELQIMRKDMKEMRGNITKLSMEHRDQRNIGCHVTSHTQWGYGIFSPHTRTFEHNSYDCYEGNRLGARNGYNDISCKRFPRNEVKNI</sequence>
<name>A0ACC0AS23_CATRO</name>
<proteinExistence type="predicted"/>
<reference evidence="2" key="1">
    <citation type="journal article" date="2023" name="Nat. Plants">
        <title>Single-cell RNA sequencing provides a high-resolution roadmap for understanding the multicellular compartmentation of specialized metabolism.</title>
        <authorList>
            <person name="Sun S."/>
            <person name="Shen X."/>
            <person name="Li Y."/>
            <person name="Li Y."/>
            <person name="Wang S."/>
            <person name="Li R."/>
            <person name="Zhang H."/>
            <person name="Shen G."/>
            <person name="Guo B."/>
            <person name="Wei J."/>
            <person name="Xu J."/>
            <person name="St-Pierre B."/>
            <person name="Chen S."/>
            <person name="Sun C."/>
        </authorList>
    </citation>
    <scope>NUCLEOTIDE SEQUENCE [LARGE SCALE GENOMIC DNA]</scope>
</reference>
<protein>
    <submittedName>
        <fullName evidence="1">Uncharacterized protein</fullName>
    </submittedName>
</protein>
<dbReference type="Proteomes" id="UP001060085">
    <property type="component" value="Linkage Group LG05"/>
</dbReference>
<accession>A0ACC0AS23</accession>
<evidence type="ECO:0000313" key="1">
    <source>
        <dbReference type="EMBL" id="KAI5663807.1"/>
    </source>
</evidence>
<keyword evidence="2" id="KW-1185">Reference proteome</keyword>
<evidence type="ECO:0000313" key="2">
    <source>
        <dbReference type="Proteomes" id="UP001060085"/>
    </source>
</evidence>
<dbReference type="EMBL" id="CM044705">
    <property type="protein sequence ID" value="KAI5663807.1"/>
    <property type="molecule type" value="Genomic_DNA"/>
</dbReference>
<comment type="caution">
    <text evidence="1">The sequence shown here is derived from an EMBL/GenBank/DDBJ whole genome shotgun (WGS) entry which is preliminary data.</text>
</comment>
<organism evidence="1 2">
    <name type="scientific">Catharanthus roseus</name>
    <name type="common">Madagascar periwinkle</name>
    <name type="synonym">Vinca rosea</name>
    <dbReference type="NCBI Taxonomy" id="4058"/>
    <lineage>
        <taxon>Eukaryota</taxon>
        <taxon>Viridiplantae</taxon>
        <taxon>Streptophyta</taxon>
        <taxon>Embryophyta</taxon>
        <taxon>Tracheophyta</taxon>
        <taxon>Spermatophyta</taxon>
        <taxon>Magnoliopsida</taxon>
        <taxon>eudicotyledons</taxon>
        <taxon>Gunneridae</taxon>
        <taxon>Pentapetalae</taxon>
        <taxon>asterids</taxon>
        <taxon>lamiids</taxon>
        <taxon>Gentianales</taxon>
        <taxon>Apocynaceae</taxon>
        <taxon>Rauvolfioideae</taxon>
        <taxon>Vinceae</taxon>
        <taxon>Catharanthinae</taxon>
        <taxon>Catharanthus</taxon>
    </lineage>
</organism>